<dbReference type="eggNOG" id="ENOG5032ZGR">
    <property type="taxonomic scope" value="Bacteria"/>
</dbReference>
<gene>
    <name evidence="1" type="ORF">HMPREF9004_1848</name>
</gene>
<dbReference type="OrthoDB" id="3199559at2"/>
<dbReference type="Pfam" id="PF12686">
    <property type="entry name" value="DUF3800"/>
    <property type="match status" value="1"/>
</dbReference>
<evidence type="ECO:0000313" key="1">
    <source>
        <dbReference type="EMBL" id="ENO17306.1"/>
    </source>
</evidence>
<name>N6X0K9_9ACTO</name>
<feature type="non-terminal residue" evidence="1">
    <location>
        <position position="1"/>
    </location>
</feature>
<dbReference type="EMBL" id="AQHZ01000029">
    <property type="protein sequence ID" value="ENO17306.1"/>
    <property type="molecule type" value="Genomic_DNA"/>
</dbReference>
<dbReference type="HOGENOM" id="CLU_1296731_0_0_11"/>
<keyword evidence="2" id="KW-1185">Reference proteome</keyword>
<sequence length="212" mass="24332">QKVFVFGGLIFLDKASRDSCLRMYRKAERSLGPSAGRTIHGELKAVTLSGRDKGKLFRSLNNVHKFAVVVKLDRIRSEIFCDKKTKQRYLDYAFKRALKSALQQLLNSGEIPADYSETIDVRMDEHTTATNGRYELRESLIQELKTGTFNWNYASFFPPILPTLTDVRLEMRDSKLDPLIRAADIVANRVYFKARTNDLPDVRRKVSVLMLP</sequence>
<proteinExistence type="predicted"/>
<protein>
    <submittedName>
        <fullName evidence="1">Uncharacterized protein</fullName>
    </submittedName>
</protein>
<evidence type="ECO:0000313" key="2">
    <source>
        <dbReference type="Proteomes" id="UP000013015"/>
    </source>
</evidence>
<dbReference type="Proteomes" id="UP000013015">
    <property type="component" value="Unassembled WGS sequence"/>
</dbReference>
<dbReference type="AlphaFoldDB" id="N6X0K9"/>
<dbReference type="PATRIC" id="fig|888050.3.peg.1767"/>
<accession>N6X0K9</accession>
<organism evidence="1 2">
    <name type="scientific">Schaalia cardiffensis F0333</name>
    <dbReference type="NCBI Taxonomy" id="888050"/>
    <lineage>
        <taxon>Bacteria</taxon>
        <taxon>Bacillati</taxon>
        <taxon>Actinomycetota</taxon>
        <taxon>Actinomycetes</taxon>
        <taxon>Actinomycetales</taxon>
        <taxon>Actinomycetaceae</taxon>
        <taxon>Schaalia</taxon>
    </lineage>
</organism>
<reference evidence="1 2" key="1">
    <citation type="submission" date="2013-03" db="EMBL/GenBank/DDBJ databases">
        <title>Reference genome for the Human Microbiome Project.</title>
        <authorList>
            <person name="Aqrawi P."/>
            <person name="Ayvaz T."/>
            <person name="Bess C."/>
            <person name="Blankenburg K."/>
            <person name="Coyle M."/>
            <person name="Deng J."/>
            <person name="Forbes L."/>
            <person name="Fowler G."/>
            <person name="Francisco L."/>
            <person name="Fu Q."/>
            <person name="Gibbs R."/>
            <person name="Gross S."/>
            <person name="Gubbala S."/>
            <person name="Hale W."/>
            <person name="Hemphill L."/>
            <person name="Highlander S."/>
            <person name="Hirani K."/>
            <person name="Jackson L."/>
            <person name="Jakkamsetti A."/>
            <person name="Javaid M."/>
            <person name="Jayaseelan J.C."/>
            <person name="Jiang H."/>
            <person name="Joshi V."/>
            <person name="Korchina V."/>
            <person name="Kovar C."/>
            <person name="Lara F."/>
            <person name="Lee S."/>
            <person name="Liu Y."/>
            <person name="Mata R."/>
            <person name="Mathew T."/>
            <person name="Munidasa M."/>
            <person name="Muzny D."/>
            <person name="Nazareth L."/>
            <person name="Ngo R."/>
            <person name="Nguyen L."/>
            <person name="Nguyen N."/>
            <person name="Okwuonu G."/>
            <person name="Ongeri F."/>
            <person name="Palculict T."/>
            <person name="Patil S."/>
            <person name="Petrosino J."/>
            <person name="Pham C."/>
            <person name="Pham P."/>
            <person name="Pu L.-L."/>
            <person name="Qin X."/>
            <person name="Qu J."/>
            <person name="Reid J."/>
            <person name="Ross M."/>
            <person name="Ruth R."/>
            <person name="Saada N."/>
            <person name="San Lucas F."/>
            <person name="Santibanez J."/>
            <person name="Shang Y."/>
            <person name="Simmons D."/>
            <person name="Song X.-Z."/>
            <person name="Tang L.-Y."/>
            <person name="Thornton R."/>
            <person name="Warren J."/>
            <person name="Weissenberger G."/>
            <person name="Wilczek-Boney K."/>
            <person name="Worley K."/>
            <person name="Youmans B."/>
            <person name="Zhang J."/>
            <person name="Zhang L."/>
            <person name="Zhao Z."/>
            <person name="Zhou C."/>
            <person name="Zhu D."/>
            <person name="Zhu Y."/>
        </authorList>
    </citation>
    <scope>NUCLEOTIDE SEQUENCE [LARGE SCALE GENOMIC DNA]</scope>
    <source>
        <strain evidence="1 2">F0333</strain>
    </source>
</reference>
<comment type="caution">
    <text evidence="1">The sequence shown here is derived from an EMBL/GenBank/DDBJ whole genome shotgun (WGS) entry which is preliminary data.</text>
</comment>
<dbReference type="InterPro" id="IPR024524">
    <property type="entry name" value="DUF3800"/>
</dbReference>
<dbReference type="RefSeq" id="WP_005964802.1">
    <property type="nucleotide sequence ID" value="NZ_KB822675.1"/>
</dbReference>